<dbReference type="InterPro" id="IPR057742">
    <property type="entry name" value="Speedy_E"/>
</dbReference>
<feature type="region of interest" description="Disordered" evidence="2">
    <location>
        <begin position="113"/>
        <end position="148"/>
    </location>
</feature>
<dbReference type="PANTHER" id="PTHR31156">
    <property type="entry name" value="WBSCR19-LIKE PROTEIN"/>
    <property type="match status" value="1"/>
</dbReference>
<feature type="compositionally biased region" description="Low complexity" evidence="2">
    <location>
        <begin position="115"/>
        <end position="132"/>
    </location>
</feature>
<dbReference type="InterPro" id="IPR020984">
    <property type="entry name" value="Speedy"/>
</dbReference>
<reference evidence="3" key="2">
    <citation type="submission" date="2025-08" db="UniProtKB">
        <authorList>
            <consortium name="Ensembl"/>
        </authorList>
    </citation>
    <scope>IDENTIFICATION</scope>
</reference>
<evidence type="ECO:0000313" key="4">
    <source>
        <dbReference type="Proteomes" id="UP000028761"/>
    </source>
</evidence>
<name>A0A8I5R961_PAPAN</name>
<dbReference type="GeneTree" id="ENSGT00940000154173"/>
<organism evidence="3 4">
    <name type="scientific">Papio anubis</name>
    <name type="common">Olive baboon</name>
    <dbReference type="NCBI Taxonomy" id="9555"/>
    <lineage>
        <taxon>Eukaryota</taxon>
        <taxon>Metazoa</taxon>
        <taxon>Chordata</taxon>
        <taxon>Craniata</taxon>
        <taxon>Vertebrata</taxon>
        <taxon>Euteleostomi</taxon>
        <taxon>Mammalia</taxon>
        <taxon>Eutheria</taxon>
        <taxon>Euarchontoglires</taxon>
        <taxon>Primates</taxon>
        <taxon>Haplorrhini</taxon>
        <taxon>Catarrhini</taxon>
        <taxon>Cercopithecidae</taxon>
        <taxon>Cercopithecinae</taxon>
        <taxon>Papio</taxon>
    </lineage>
</organism>
<sequence length="282" mass="30782">MNEGRWTTMAPASSLLLPSTLLVRFHRGKGVVSQEVTFLLTFVVMEDRRPDNSTFVSIEESSRQKKPWKEAEERSFCLAEKAPLAAISASSVAVPAQRTPGKRSQKMRNVGAIKAAPPDGSPPASGSASSGAVTQLKSRRRRDHNRNIRTVNYIEGTKVRMNKRRRPSYRPEDQEAFYRLLEDPVIHSFLEADIFLKVSDKLHHLPHGGGQPHVQAEHLLVPAGQGALARPLQGVPAAEDGVLPGNGAPSLGHPRGVQVRQHSSGCGRNMKSVDEDLASTSL</sequence>
<dbReference type="Ensembl" id="ENSPANT00000078545.1">
    <property type="protein sequence ID" value="ENSPANP00000058197.1"/>
    <property type="gene ID" value="ENSPANG00000039292.1"/>
</dbReference>
<evidence type="ECO:0000256" key="1">
    <source>
        <dbReference type="ARBA" id="ARBA00010932"/>
    </source>
</evidence>
<reference evidence="3 4" key="1">
    <citation type="submission" date="2012-03" db="EMBL/GenBank/DDBJ databases">
        <title>Whole Genome Assembly of Papio anubis.</title>
        <authorList>
            <person name="Liu Y.L."/>
            <person name="Abraham K.A."/>
            <person name="Akbar H.A."/>
            <person name="Ali S.A."/>
            <person name="Anosike U.A."/>
            <person name="Aqrawi P.A."/>
            <person name="Arias F.A."/>
            <person name="Attaway T.A."/>
            <person name="Awwad R.A."/>
            <person name="Babu C.B."/>
            <person name="Bandaranaike D.B."/>
            <person name="Battles P.B."/>
            <person name="Bell A.B."/>
            <person name="Beltran B.B."/>
            <person name="Berhane-Mersha D.B."/>
            <person name="Bess C.B."/>
            <person name="Bickham C.B."/>
            <person name="Bolden T.B."/>
            <person name="Carter K.C."/>
            <person name="Chau D.C."/>
            <person name="Chavez A.C."/>
            <person name="Clerc-Blankenburg K.C."/>
            <person name="Coyle M.C."/>
            <person name="Dao M.D."/>
            <person name="Davila M.L.D."/>
            <person name="Davy-Carroll L.D."/>
            <person name="Denson S.D."/>
            <person name="Dinh H.D."/>
            <person name="Fernandez S.F."/>
            <person name="Fernando P.F."/>
            <person name="Forbes L.F."/>
            <person name="Francis C.F."/>
            <person name="Francisco L.F."/>
            <person name="Fu Q.F."/>
            <person name="Garcia-Iii R.G."/>
            <person name="Garrett T.G."/>
            <person name="Gross S.G."/>
            <person name="Gubbala S.G."/>
            <person name="Hirani K.H."/>
            <person name="Hogues M.H."/>
            <person name="Hollins B.H."/>
            <person name="Jackson L.J."/>
            <person name="Javaid M.J."/>
            <person name="Jhangiani S.J."/>
            <person name="Johnson A.J."/>
            <person name="Johnson B.J."/>
            <person name="Jones J.J."/>
            <person name="Joshi V.J."/>
            <person name="Kalu J.K."/>
            <person name="Khan N.K."/>
            <person name="Korchina V.K."/>
            <person name="Kovar C.K."/>
            <person name="Lago L.L."/>
            <person name="Lara F.L."/>
            <person name="Le T.-K.L."/>
            <person name="Lee S.L."/>
            <person name="Legall-Iii F.L."/>
            <person name="Lemon S.L."/>
            <person name="Liu J.L."/>
            <person name="Liu Y.-S.L."/>
            <person name="Liyanage D.L."/>
            <person name="Lopez J.L."/>
            <person name="Lorensuhewa L.L."/>
            <person name="Mata R.M."/>
            <person name="Mathew T.M."/>
            <person name="Mercado C.M."/>
            <person name="Mercado I.M."/>
            <person name="Morales K.M."/>
            <person name="Morgan M.M."/>
            <person name="Munidasa M.M."/>
            <person name="Ngo D.N."/>
            <person name="Nguyen L.N."/>
            <person name="Nguyen T.N."/>
            <person name="Nguyen N.N."/>
            <person name="Obregon M.O."/>
            <person name="Okwuonu G.O."/>
            <person name="Ongeri F.O."/>
            <person name="Onwere C.O."/>
            <person name="Osifeso I.O."/>
            <person name="Parra A.P."/>
            <person name="Patil S.P."/>
            <person name="Perez A.P."/>
            <person name="Perez Y.P."/>
            <person name="Pham C.P."/>
            <person name="Pu L.-L.P."/>
            <person name="Puazo M.P."/>
            <person name="Quiroz J.Q."/>
            <person name="Rouhana J.R."/>
            <person name="Ruiz M.R."/>
            <person name="Ruiz S.-J.R."/>
            <person name="Saada N.S."/>
            <person name="Santibanez J.S."/>
            <person name="Scheel M.S."/>
            <person name="Schneider B.S."/>
            <person name="Simmons D.S."/>
            <person name="Sisson I.S."/>
            <person name="Tang L.-Y.T."/>
            <person name="Thornton R.T."/>
            <person name="Tisius J.T."/>
            <person name="Toledanes G.T."/>
            <person name="Trejos Z.T."/>
            <person name="Usmani K.U."/>
            <person name="Varghese R.V."/>
            <person name="Vattathil S.V."/>
            <person name="Vee V.V."/>
            <person name="Walker D.W."/>
            <person name="Weissenberger G.W."/>
            <person name="White C.W."/>
            <person name="Williams A.W."/>
            <person name="Woodworth J.W."/>
            <person name="Wright R.W."/>
            <person name="Zhu Y.Z."/>
            <person name="Han Y.H."/>
            <person name="Newsham I.N."/>
            <person name="Nazareth L.N."/>
            <person name="Worley K.W."/>
            <person name="Muzny D.M."/>
            <person name="Rogers J.R."/>
            <person name="Gibbs R.G."/>
        </authorList>
    </citation>
    <scope>NUCLEOTIDE SEQUENCE [LARGE SCALE GENOMIC DNA]</scope>
</reference>
<protein>
    <submittedName>
        <fullName evidence="3">Uncharacterized protein</fullName>
    </submittedName>
</protein>
<dbReference type="Proteomes" id="UP000028761">
    <property type="component" value="Chromosome 14"/>
</dbReference>
<accession>A0A8I5R961</accession>
<dbReference type="Pfam" id="PF11357">
    <property type="entry name" value="Spy1"/>
    <property type="match status" value="1"/>
</dbReference>
<reference evidence="3" key="3">
    <citation type="submission" date="2025-09" db="UniProtKB">
        <authorList>
            <consortium name="Ensembl"/>
        </authorList>
    </citation>
    <scope>IDENTIFICATION</scope>
</reference>
<proteinExistence type="inferred from homology"/>
<evidence type="ECO:0000256" key="2">
    <source>
        <dbReference type="SAM" id="MobiDB-lite"/>
    </source>
</evidence>
<keyword evidence="4" id="KW-1185">Reference proteome</keyword>
<feature type="region of interest" description="Disordered" evidence="2">
    <location>
        <begin position="248"/>
        <end position="282"/>
    </location>
</feature>
<comment type="similarity">
    <text evidence="1">Belongs to the Speedy/Ringo family.</text>
</comment>
<evidence type="ECO:0000313" key="3">
    <source>
        <dbReference type="Ensembl" id="ENSPANP00000058197.1"/>
    </source>
</evidence>
<dbReference type="GO" id="GO:0019901">
    <property type="term" value="F:protein kinase binding"/>
    <property type="evidence" value="ECO:0007669"/>
    <property type="project" value="InterPro"/>
</dbReference>
<dbReference type="AlphaFoldDB" id="A0A8I5R961"/>